<keyword evidence="6" id="KW-0223">Dioxygenase</keyword>
<evidence type="ECO:0000313" key="6">
    <source>
        <dbReference type="EMBL" id="OMH86105.1"/>
    </source>
</evidence>
<protein>
    <submittedName>
        <fullName evidence="6">Phytanoyl-CoA dioxygenase domain-containing protein 1</fullName>
    </submittedName>
</protein>
<dbReference type="EMBL" id="LSSK01000017">
    <property type="protein sequence ID" value="OMH86105.1"/>
    <property type="molecule type" value="Genomic_DNA"/>
</dbReference>
<reference evidence="7" key="1">
    <citation type="submission" date="2017-01" db="EMBL/GenBank/DDBJ databases">
        <authorList>
            <person name="Wang Y."/>
            <person name="White M."/>
            <person name="Kvist S."/>
            <person name="Moncalvo J.-M."/>
        </authorList>
    </citation>
    <scope>NUCLEOTIDE SEQUENCE [LARGE SCALE GENOMIC DNA]</scope>
    <source>
        <strain evidence="7">COL-18-3</strain>
    </source>
</reference>
<name>A0A1R1PYT2_ZANCU</name>
<comment type="caution">
    <text evidence="6">The sequence shown here is derived from an EMBL/GenBank/DDBJ whole genome shotgun (WGS) entry which is preliminary data.</text>
</comment>
<keyword evidence="3" id="KW-0479">Metal-binding</keyword>
<dbReference type="Pfam" id="PF05721">
    <property type="entry name" value="PhyH"/>
    <property type="match status" value="1"/>
</dbReference>
<evidence type="ECO:0000256" key="1">
    <source>
        <dbReference type="ARBA" id="ARBA00001962"/>
    </source>
</evidence>
<dbReference type="SUPFAM" id="SSF51197">
    <property type="entry name" value="Clavaminate synthase-like"/>
    <property type="match status" value="1"/>
</dbReference>
<comment type="cofactor">
    <cofactor evidence="1">
        <name>Fe cation</name>
        <dbReference type="ChEBI" id="CHEBI:24875"/>
    </cofactor>
</comment>
<sequence length="332" mass="37066">MEWNGLVQEIVETFNKQGCAIIPDFLDQQKVSELLGEASNLLSQLDVTTHPMTVFSTGTGEEKKHIGDDYFLTSGDKIRYFLEEGAVKIPQSNNSNDGSGNGEDIKPQLLVPKERAVNKIGHGIHMHSKPFEGITLNEDVRQLAREVGMVDPLVLQSMLIFKQPEIGGEVPPHQDSTFLYTSPKQSAVGFWFALEDCTLENGCLEYLPKSHVVPVTKRMVRNPAGSGTVFIDVASDTVTDRDHPTSSPSNDAESNDESEDLALQRRFGAYVPIPVKRGSLVLIHGNVLHRSKPNLSPDSRWIYTFHCIDGQYDYDERNWLQPTKESPLTKLF</sequence>
<dbReference type="Proteomes" id="UP000188320">
    <property type="component" value="Unassembled WGS sequence"/>
</dbReference>
<evidence type="ECO:0000256" key="5">
    <source>
        <dbReference type="SAM" id="MobiDB-lite"/>
    </source>
</evidence>
<keyword evidence="7" id="KW-1185">Reference proteome</keyword>
<gene>
    <name evidence="6" type="ORF">AX774_g334</name>
</gene>
<dbReference type="GO" id="GO:0046872">
    <property type="term" value="F:metal ion binding"/>
    <property type="evidence" value="ECO:0007669"/>
    <property type="project" value="UniProtKB-KW"/>
</dbReference>
<accession>A0A1R1PYT2</accession>
<evidence type="ECO:0000256" key="3">
    <source>
        <dbReference type="ARBA" id="ARBA00022723"/>
    </source>
</evidence>
<evidence type="ECO:0000256" key="2">
    <source>
        <dbReference type="ARBA" id="ARBA00005830"/>
    </source>
</evidence>
<dbReference type="InterPro" id="IPR008775">
    <property type="entry name" value="Phytyl_CoA_dOase-like"/>
</dbReference>
<dbReference type="Gene3D" id="2.60.120.620">
    <property type="entry name" value="q2cbj1_9rhob like domain"/>
    <property type="match status" value="1"/>
</dbReference>
<organism evidence="6 7">
    <name type="scientific">Zancudomyces culisetae</name>
    <name type="common">Gut fungus</name>
    <name type="synonym">Smittium culisetae</name>
    <dbReference type="NCBI Taxonomy" id="1213189"/>
    <lineage>
        <taxon>Eukaryota</taxon>
        <taxon>Fungi</taxon>
        <taxon>Fungi incertae sedis</taxon>
        <taxon>Zoopagomycota</taxon>
        <taxon>Kickxellomycotina</taxon>
        <taxon>Harpellomycetes</taxon>
        <taxon>Harpellales</taxon>
        <taxon>Legeriomycetaceae</taxon>
        <taxon>Zancudomyces</taxon>
    </lineage>
</organism>
<keyword evidence="6" id="KW-0560">Oxidoreductase</keyword>
<dbReference type="PANTHER" id="PTHR20883">
    <property type="entry name" value="PHYTANOYL-COA DIOXYGENASE DOMAIN CONTAINING 1"/>
    <property type="match status" value="1"/>
</dbReference>
<evidence type="ECO:0000256" key="4">
    <source>
        <dbReference type="ARBA" id="ARBA00023004"/>
    </source>
</evidence>
<keyword evidence="4" id="KW-0408">Iron</keyword>
<dbReference type="GO" id="GO:0051213">
    <property type="term" value="F:dioxygenase activity"/>
    <property type="evidence" value="ECO:0007669"/>
    <property type="project" value="UniProtKB-KW"/>
</dbReference>
<dbReference type="OrthoDB" id="445007at2759"/>
<proteinExistence type="inferred from homology"/>
<comment type="similarity">
    <text evidence="2">Belongs to the PhyH family.</text>
</comment>
<evidence type="ECO:0000313" key="7">
    <source>
        <dbReference type="Proteomes" id="UP000188320"/>
    </source>
</evidence>
<dbReference type="AlphaFoldDB" id="A0A1R1PYT2"/>
<dbReference type="PANTHER" id="PTHR20883:SF15">
    <property type="entry name" value="PHYTANOYL-COA DIOXYGENASE DOMAIN-CONTAINING PROTEIN 1"/>
    <property type="match status" value="1"/>
</dbReference>
<feature type="region of interest" description="Disordered" evidence="5">
    <location>
        <begin position="235"/>
        <end position="259"/>
    </location>
</feature>